<evidence type="ECO:0000256" key="1">
    <source>
        <dbReference type="ARBA" id="ARBA00000885"/>
    </source>
</evidence>
<dbReference type="PANTHER" id="PTHR11254">
    <property type="entry name" value="HECT DOMAIN UBIQUITIN-PROTEIN LIGASE"/>
    <property type="match status" value="1"/>
</dbReference>
<evidence type="ECO:0000259" key="13">
    <source>
        <dbReference type="PROSITE" id="PS50020"/>
    </source>
</evidence>
<dbReference type="Gene3D" id="3.90.1750.10">
    <property type="entry name" value="Hect, E3 ligase catalytic domains"/>
    <property type="match status" value="1"/>
</dbReference>
<keyword evidence="5 8" id="KW-0808">Transferase</keyword>
<dbReference type="CDD" id="cd00078">
    <property type="entry name" value="HECTc"/>
    <property type="match status" value="1"/>
</dbReference>
<dbReference type="FunFam" id="3.90.1750.10:FF:000005">
    <property type="entry name" value="E3 ubiquitin-protein ligase"/>
    <property type="match status" value="1"/>
</dbReference>
<dbReference type="Pfam" id="PF00397">
    <property type="entry name" value="WW"/>
    <property type="match status" value="3"/>
</dbReference>
<comment type="subcellular location">
    <subcellularLocation>
        <location evidence="2">Cytoplasm</location>
    </subcellularLocation>
</comment>
<evidence type="ECO:0000256" key="10">
    <source>
        <dbReference type="PROSITE-ProRule" id="PRU00104"/>
    </source>
</evidence>
<keyword evidence="4" id="KW-0963">Cytoplasm</keyword>
<dbReference type="UniPathway" id="UPA00143"/>
<dbReference type="InterPro" id="IPR036020">
    <property type="entry name" value="WW_dom_sf"/>
</dbReference>
<dbReference type="GO" id="GO:0016567">
    <property type="term" value="P:protein ubiquitination"/>
    <property type="evidence" value="ECO:0007669"/>
    <property type="project" value="UniProtKB-UniPathway"/>
</dbReference>
<dbReference type="GO" id="GO:0072666">
    <property type="term" value="P:establishment of protein localization to vacuole"/>
    <property type="evidence" value="ECO:0007669"/>
    <property type="project" value="UniProtKB-ARBA"/>
</dbReference>
<dbReference type="SMART" id="SM00456">
    <property type="entry name" value="WW"/>
    <property type="match status" value="3"/>
</dbReference>
<dbReference type="InterPro" id="IPR000008">
    <property type="entry name" value="C2_dom"/>
</dbReference>
<feature type="domain" description="C2" evidence="12">
    <location>
        <begin position="1"/>
        <end position="109"/>
    </location>
</feature>
<dbReference type="FunFam" id="3.30.2160.10:FF:000001">
    <property type="entry name" value="E3 ubiquitin-protein ligase NEDD4-like"/>
    <property type="match status" value="1"/>
</dbReference>
<dbReference type="PROSITE" id="PS50004">
    <property type="entry name" value="C2"/>
    <property type="match status" value="1"/>
</dbReference>
<dbReference type="STRING" id="658196.A0A397TMG5"/>
<evidence type="ECO:0000256" key="2">
    <source>
        <dbReference type="ARBA" id="ARBA00004496"/>
    </source>
</evidence>
<evidence type="ECO:0000256" key="11">
    <source>
        <dbReference type="SAM" id="MobiDB-lite"/>
    </source>
</evidence>
<proteinExistence type="predicted"/>
<dbReference type="EC" id="2.3.2.26" evidence="8"/>
<evidence type="ECO:0000259" key="14">
    <source>
        <dbReference type="PROSITE" id="PS50237"/>
    </source>
</evidence>
<accession>A0A397TMG5</accession>
<gene>
    <name evidence="15" type="ORF">C1645_796225</name>
</gene>
<dbReference type="SMART" id="SM00239">
    <property type="entry name" value="C2"/>
    <property type="match status" value="1"/>
</dbReference>
<dbReference type="Pfam" id="PF00632">
    <property type="entry name" value="HECT"/>
    <property type="match status" value="1"/>
</dbReference>
<feature type="region of interest" description="Disordered" evidence="11">
    <location>
        <begin position="250"/>
        <end position="330"/>
    </location>
</feature>
<keyword evidence="7 8" id="KW-0833">Ubl conjugation pathway</keyword>
<dbReference type="FunFam" id="2.20.70.10:FF:000017">
    <property type="entry name" value="E3 ubiquitin-protein ligase"/>
    <property type="match status" value="1"/>
</dbReference>
<dbReference type="PROSITE" id="PS50237">
    <property type="entry name" value="HECT"/>
    <property type="match status" value="1"/>
</dbReference>
<dbReference type="PANTHER" id="PTHR11254:SF440">
    <property type="entry name" value="E3 UBIQUITIN-PROTEIN LIGASE NEDD-4"/>
    <property type="match status" value="1"/>
</dbReference>
<dbReference type="InterPro" id="IPR035983">
    <property type="entry name" value="Hect_E3_ubiquitin_ligase"/>
</dbReference>
<feature type="compositionally biased region" description="Low complexity" evidence="11">
    <location>
        <begin position="269"/>
        <end position="296"/>
    </location>
</feature>
<dbReference type="CDD" id="cd08382">
    <property type="entry name" value="C2_Smurf-like"/>
    <property type="match status" value="1"/>
</dbReference>
<dbReference type="GO" id="GO:0061630">
    <property type="term" value="F:ubiquitin protein ligase activity"/>
    <property type="evidence" value="ECO:0007669"/>
    <property type="project" value="UniProtKB-EC"/>
</dbReference>
<protein>
    <recommendedName>
        <fullName evidence="8">E3 ubiquitin-protein ligase</fullName>
        <ecNumber evidence="8">2.3.2.26</ecNumber>
    </recommendedName>
</protein>
<dbReference type="InterPro" id="IPR000569">
    <property type="entry name" value="HECT_dom"/>
</dbReference>
<dbReference type="PROSITE" id="PS50020">
    <property type="entry name" value="WW_DOMAIN_2"/>
    <property type="match status" value="3"/>
</dbReference>
<feature type="active site" description="Glycyl thioester intermediate" evidence="9 10">
    <location>
        <position position="759"/>
    </location>
</feature>
<evidence type="ECO:0000256" key="5">
    <source>
        <dbReference type="ARBA" id="ARBA00022679"/>
    </source>
</evidence>
<evidence type="ECO:0000313" key="15">
    <source>
        <dbReference type="EMBL" id="RIA96064.1"/>
    </source>
</evidence>
<dbReference type="GO" id="GO:0006511">
    <property type="term" value="P:ubiquitin-dependent protein catabolic process"/>
    <property type="evidence" value="ECO:0007669"/>
    <property type="project" value="InterPro"/>
</dbReference>
<dbReference type="SUPFAM" id="SSF49562">
    <property type="entry name" value="C2 domain (Calcium/lipid-binding domain, CaLB)"/>
    <property type="match status" value="1"/>
</dbReference>
<dbReference type="InterPro" id="IPR001202">
    <property type="entry name" value="WW_dom"/>
</dbReference>
<feature type="domain" description="WW" evidence="13">
    <location>
        <begin position="311"/>
        <end position="344"/>
    </location>
</feature>
<organism evidence="15 16">
    <name type="scientific">Glomus cerebriforme</name>
    <dbReference type="NCBI Taxonomy" id="658196"/>
    <lineage>
        <taxon>Eukaryota</taxon>
        <taxon>Fungi</taxon>
        <taxon>Fungi incertae sedis</taxon>
        <taxon>Mucoromycota</taxon>
        <taxon>Glomeromycotina</taxon>
        <taxon>Glomeromycetes</taxon>
        <taxon>Glomerales</taxon>
        <taxon>Glomeraceae</taxon>
        <taxon>Glomus</taxon>
    </lineage>
</organism>
<dbReference type="Proteomes" id="UP000265703">
    <property type="component" value="Unassembled WGS sequence"/>
</dbReference>
<comment type="pathway">
    <text evidence="3 8">Protein modification; protein ubiquitination.</text>
</comment>
<feature type="domain" description="WW" evidence="13">
    <location>
        <begin position="369"/>
        <end position="402"/>
    </location>
</feature>
<feature type="domain" description="WW" evidence="13">
    <location>
        <begin position="202"/>
        <end position="235"/>
    </location>
</feature>
<evidence type="ECO:0000256" key="6">
    <source>
        <dbReference type="ARBA" id="ARBA00022737"/>
    </source>
</evidence>
<dbReference type="GO" id="GO:0007034">
    <property type="term" value="P:vacuolar transport"/>
    <property type="evidence" value="ECO:0007669"/>
    <property type="project" value="UniProtKB-ARBA"/>
</dbReference>
<dbReference type="GO" id="GO:0005737">
    <property type="term" value="C:cytoplasm"/>
    <property type="evidence" value="ECO:0007669"/>
    <property type="project" value="UniProtKB-SubCell"/>
</dbReference>
<dbReference type="FunFam" id="3.30.2410.10:FF:000001">
    <property type="entry name" value="E3 ubiquitin-protein ligase NEDD4-like"/>
    <property type="match status" value="1"/>
</dbReference>
<evidence type="ECO:0000256" key="4">
    <source>
        <dbReference type="ARBA" id="ARBA00022490"/>
    </source>
</evidence>
<dbReference type="FunFam" id="2.60.40.150:FF:000074">
    <property type="entry name" value="E3 ubiquitin-protein ligase"/>
    <property type="match status" value="1"/>
</dbReference>
<dbReference type="SUPFAM" id="SSF51045">
    <property type="entry name" value="WW domain"/>
    <property type="match status" value="3"/>
</dbReference>
<name>A0A397TMG5_9GLOM</name>
<dbReference type="SMART" id="SM00119">
    <property type="entry name" value="HECTc"/>
    <property type="match status" value="1"/>
</dbReference>
<keyword evidence="6" id="KW-0677">Repeat</keyword>
<dbReference type="CDD" id="cd00201">
    <property type="entry name" value="WW"/>
    <property type="match status" value="3"/>
</dbReference>
<feature type="region of interest" description="Disordered" evidence="11">
    <location>
        <begin position="131"/>
        <end position="209"/>
    </location>
</feature>
<dbReference type="FunFam" id="2.20.70.10:FF:000077">
    <property type="entry name" value="E3 ubiquitin-protein ligase"/>
    <property type="match status" value="1"/>
</dbReference>
<feature type="domain" description="HECT" evidence="14">
    <location>
        <begin position="458"/>
        <end position="791"/>
    </location>
</feature>
<dbReference type="EMBL" id="QKYT01000051">
    <property type="protein sequence ID" value="RIA96064.1"/>
    <property type="molecule type" value="Genomic_DNA"/>
</dbReference>
<reference evidence="15 16" key="1">
    <citation type="submission" date="2018-06" db="EMBL/GenBank/DDBJ databases">
        <title>Comparative genomics reveals the genomic features of Rhizophagus irregularis, R. cerebriforme, R. diaphanum and Gigaspora rosea, and their symbiotic lifestyle signature.</title>
        <authorList>
            <person name="Morin E."/>
            <person name="San Clemente H."/>
            <person name="Chen E.C.H."/>
            <person name="De La Providencia I."/>
            <person name="Hainaut M."/>
            <person name="Kuo A."/>
            <person name="Kohler A."/>
            <person name="Murat C."/>
            <person name="Tang N."/>
            <person name="Roy S."/>
            <person name="Loubradou J."/>
            <person name="Henrissat B."/>
            <person name="Grigoriev I.V."/>
            <person name="Corradi N."/>
            <person name="Roux C."/>
            <person name="Martin F.M."/>
        </authorList>
    </citation>
    <scope>NUCLEOTIDE SEQUENCE [LARGE SCALE GENOMIC DNA]</scope>
    <source>
        <strain evidence="15 16">DAOM 227022</strain>
    </source>
</reference>
<dbReference type="Gene3D" id="2.20.70.10">
    <property type="match status" value="2"/>
</dbReference>
<evidence type="ECO:0000256" key="3">
    <source>
        <dbReference type="ARBA" id="ARBA00004906"/>
    </source>
</evidence>
<dbReference type="InterPro" id="IPR024928">
    <property type="entry name" value="E3_ub_ligase_SMURF1"/>
</dbReference>
<dbReference type="AlphaFoldDB" id="A0A397TMG5"/>
<dbReference type="FunFam" id="2.20.70.10:FF:000011">
    <property type="entry name" value="E3 ubiquitin-protein ligase"/>
    <property type="match status" value="1"/>
</dbReference>
<dbReference type="GO" id="GO:0006886">
    <property type="term" value="P:intracellular protein transport"/>
    <property type="evidence" value="ECO:0007669"/>
    <property type="project" value="UniProtKB-ARBA"/>
</dbReference>
<dbReference type="Gene3D" id="2.60.40.150">
    <property type="entry name" value="C2 domain"/>
    <property type="match status" value="1"/>
</dbReference>
<comment type="caution">
    <text evidence="15">The sequence shown here is derived from an EMBL/GenBank/DDBJ whole genome shotgun (WGS) entry which is preliminary data.</text>
</comment>
<evidence type="ECO:0000313" key="16">
    <source>
        <dbReference type="Proteomes" id="UP000265703"/>
    </source>
</evidence>
<evidence type="ECO:0000256" key="7">
    <source>
        <dbReference type="ARBA" id="ARBA00022786"/>
    </source>
</evidence>
<evidence type="ECO:0000259" key="12">
    <source>
        <dbReference type="PROSITE" id="PS50004"/>
    </source>
</evidence>
<dbReference type="Gene3D" id="3.30.2160.10">
    <property type="entry name" value="Hect, E3 ligase catalytic domain"/>
    <property type="match status" value="1"/>
</dbReference>
<dbReference type="InterPro" id="IPR050409">
    <property type="entry name" value="E3_ubiq-protein_ligase"/>
</dbReference>
<evidence type="ECO:0000256" key="9">
    <source>
        <dbReference type="PIRSR" id="PIRSR001569-1"/>
    </source>
</evidence>
<dbReference type="OrthoDB" id="8068875at2759"/>
<dbReference type="SUPFAM" id="SSF56204">
    <property type="entry name" value="Hect, E3 ligase catalytic domain"/>
    <property type="match status" value="1"/>
</dbReference>
<dbReference type="Pfam" id="PF00168">
    <property type="entry name" value="C2"/>
    <property type="match status" value="1"/>
</dbReference>
<evidence type="ECO:0000256" key="8">
    <source>
        <dbReference type="PIRNR" id="PIRNR001569"/>
    </source>
</evidence>
<comment type="catalytic activity">
    <reaction evidence="1 8">
        <text>S-ubiquitinyl-[E2 ubiquitin-conjugating enzyme]-L-cysteine + [acceptor protein]-L-lysine = [E2 ubiquitin-conjugating enzyme]-L-cysteine + N(6)-ubiquitinyl-[acceptor protein]-L-lysine.</text>
        <dbReference type="EC" id="2.3.2.26"/>
    </reaction>
</comment>
<dbReference type="PROSITE" id="PS01159">
    <property type="entry name" value="WW_DOMAIN_1"/>
    <property type="match status" value="3"/>
</dbReference>
<dbReference type="PIRSF" id="PIRSF001569">
    <property type="entry name" value="E3_ub_ligase_SMURF1"/>
    <property type="match status" value="1"/>
</dbReference>
<sequence length="791" mass="89766">MSNSQTTIRLTVIAADGLYKRDVFRLPDPFAVVTVDGEQTHTTSVIKKTLNPYWNESFDVQVTNQSVIAVQIFDQKKFKKKDQGFLGVINVQVGDVFDVNNAGDEMLTRDLKKSNANEVVHGKLIINLTTNVSTPASHPGSLGNMRASTSHDQDPSSSSGPREEGSSVVTNGQNGAGPSSSATSGAVNGNGRPFSSFEDQLGPLPPGWERRVDHLGRTYYVDHNTRTTTWTRPSINATSAQRLQEQQNITELERRRHNNRTLPEERTGPSSAPSTSSTSISNPPSEASTSTTPTAANGLTVGQGATTAGYGPLPSGWEQRTTPEGRPYFVDHNTRTTTWVDPRRQQYIRMFGGNANNVTIQQQPVSQLGPLPSGWEMRLTSTARVYFVDHNTKTTTWDDPRLPSSLDQNVPQYKRDFRRKLIYFRSQPALRPVPGQCHIKVRRNRIFEDAYTEIMRQQPQDLKKRLMIKFDGEDGLDYGGLSREFFFLLSHEMFNPFYCLFEYSAHDNYTLQINPHSGINPEHLNYFKFIGRVVGLAIFHRRFLDAFFITSFYKMILKKKVGLQDMESVDADFFRSLTWALENDITDVLDLTFSTEDDRFGEVVTVDLIQDGRNLVVTEENKKEYIEHITEWRISKRIEEQFNAFMEGFNQLIPQELIAVFDERELELLIGGIAEIDVDDWKKHTDYRGYTESDEVIVWFWKCIRSWDSEKKSRLLQFTTGTSRIPVNGFKDLQGSDGPRRFTIEKAGDVSQLPKSHTCFNRIDMPPYKTYEALVSKLTLAVEETVGFGQE</sequence>
<keyword evidence="16" id="KW-1185">Reference proteome</keyword>
<feature type="compositionally biased region" description="Low complexity" evidence="11">
    <location>
        <begin position="176"/>
        <end position="186"/>
    </location>
</feature>
<dbReference type="Gene3D" id="3.30.2410.10">
    <property type="entry name" value="Hect, E3 ligase catalytic domain"/>
    <property type="match status" value="1"/>
</dbReference>
<dbReference type="InterPro" id="IPR035892">
    <property type="entry name" value="C2_domain_sf"/>
</dbReference>